<keyword evidence="5" id="KW-1185">Reference proteome</keyword>
<dbReference type="InterPro" id="IPR011990">
    <property type="entry name" value="TPR-like_helical_dom_sf"/>
</dbReference>
<dbReference type="RefSeq" id="XP_002780860.1">
    <property type="nucleotide sequence ID" value="XM_002780814.1"/>
</dbReference>
<evidence type="ECO:0000313" key="5">
    <source>
        <dbReference type="Proteomes" id="UP000007800"/>
    </source>
</evidence>
<protein>
    <recommendedName>
        <fullName evidence="6">Kinesin light chain</fullName>
    </recommendedName>
</protein>
<dbReference type="Pfam" id="PF13181">
    <property type="entry name" value="TPR_8"/>
    <property type="match status" value="1"/>
</dbReference>
<evidence type="ECO:0008006" key="6">
    <source>
        <dbReference type="Google" id="ProtNLM"/>
    </source>
</evidence>
<name>C5KS74_PERM5</name>
<evidence type="ECO:0000256" key="2">
    <source>
        <dbReference type="SAM" id="Coils"/>
    </source>
</evidence>
<dbReference type="Proteomes" id="UP000007800">
    <property type="component" value="Unassembled WGS sequence"/>
</dbReference>
<feature type="repeat" description="TPR" evidence="1">
    <location>
        <begin position="205"/>
        <end position="238"/>
    </location>
</feature>
<keyword evidence="1" id="KW-0802">TPR repeat</keyword>
<evidence type="ECO:0000256" key="1">
    <source>
        <dbReference type="PROSITE-ProRule" id="PRU00339"/>
    </source>
</evidence>
<accession>C5KS74</accession>
<dbReference type="InParanoid" id="C5KS74"/>
<keyword evidence="2" id="KW-0175">Coiled coil</keyword>
<dbReference type="InterPro" id="IPR019734">
    <property type="entry name" value="TPR_rpt"/>
</dbReference>
<dbReference type="GeneID" id="9058526"/>
<sequence>MSSISRVMLRPLTYTIAARAFCASTGGAPQNTGRPHHLDSSTTIVPGQERAPASTATLKTVGNSYIGLGKFDGIGDDPIRLAQAIAYLESAIEAAGSDNSTEAAKLHRDLGMHYHRADKLHRAVEAYKEACAVLERLISDTSAENTERIKALRYQLASACSCLSVAIRERDGDDGSYARAVELYSEALQILLTHTGGKEENRFVAMTYFNIGLAYEKLGKLEGAADAMEKGVNLSAHLWGPSNENVKEMLKQLTRVVTEIRKRKPKEPENRPMQGPQDDPQKNKSRLWRDRTCLVIQPEHGKARQTQYCRGHVARGDARRQLPSHHPAYAERVIWQLIANEDFRRARSLIAELPYDGKRERWHGLCSIASGDIEGAADAFINAIMLSLEERNTRVRAESLTQLSRLPEHLIRRAEREIVETRVLEDSSKTEKGQAKLVGDVPDVVSAKNQTAVDHSEDLLRFMLTQPGLLACENLGRAARATALLSGCHYRQHSTAVALAALERAVNKKSVAAMQSSLIRLRNALRRGRSNRSMNPDDQKHIGDGIRSVLEAGAVDEPYVARIMQALGCEEQTRMTDNDGDRDCLPRGRESACDRPGHLDMTNTCIAEAGATIWGFPEPVRCLPHLEAGEFSNVFNSSAKHGNAT</sequence>
<feature type="coiled-coil region" evidence="2">
    <location>
        <begin position="117"/>
        <end position="144"/>
    </location>
</feature>
<dbReference type="Gene3D" id="1.25.40.10">
    <property type="entry name" value="Tetratricopeptide repeat domain"/>
    <property type="match status" value="1"/>
</dbReference>
<organism evidence="5">
    <name type="scientific">Perkinsus marinus (strain ATCC 50983 / TXsc)</name>
    <dbReference type="NCBI Taxonomy" id="423536"/>
    <lineage>
        <taxon>Eukaryota</taxon>
        <taxon>Sar</taxon>
        <taxon>Alveolata</taxon>
        <taxon>Perkinsozoa</taxon>
        <taxon>Perkinsea</taxon>
        <taxon>Perkinsida</taxon>
        <taxon>Perkinsidae</taxon>
        <taxon>Perkinsus</taxon>
    </lineage>
</organism>
<reference evidence="4 5" key="1">
    <citation type="submission" date="2008-07" db="EMBL/GenBank/DDBJ databases">
        <authorList>
            <person name="El-Sayed N."/>
            <person name="Caler E."/>
            <person name="Inman J."/>
            <person name="Amedeo P."/>
            <person name="Hass B."/>
            <person name="Wortman J."/>
        </authorList>
    </citation>
    <scope>NUCLEOTIDE SEQUENCE [LARGE SCALE GENOMIC DNA]</scope>
    <source>
        <strain evidence="5">ATCC 50983 / TXsc</strain>
    </source>
</reference>
<evidence type="ECO:0000313" key="4">
    <source>
        <dbReference type="EMBL" id="EER12655.1"/>
    </source>
</evidence>
<dbReference type="SMART" id="SM00028">
    <property type="entry name" value="TPR"/>
    <property type="match status" value="2"/>
</dbReference>
<dbReference type="PROSITE" id="PS50005">
    <property type="entry name" value="TPR"/>
    <property type="match status" value="1"/>
</dbReference>
<evidence type="ECO:0000256" key="3">
    <source>
        <dbReference type="SAM" id="MobiDB-lite"/>
    </source>
</evidence>
<proteinExistence type="predicted"/>
<dbReference type="EMBL" id="GG675975">
    <property type="protein sequence ID" value="EER12655.1"/>
    <property type="molecule type" value="Genomic_DNA"/>
</dbReference>
<dbReference type="OrthoDB" id="441582at2759"/>
<gene>
    <name evidence="4" type="ORF">Pmar_PMAR002463</name>
</gene>
<dbReference type="SUPFAM" id="SSF48452">
    <property type="entry name" value="TPR-like"/>
    <property type="match status" value="1"/>
</dbReference>
<dbReference type="AlphaFoldDB" id="C5KS74"/>
<feature type="region of interest" description="Disordered" evidence="3">
    <location>
        <begin position="260"/>
        <end position="285"/>
    </location>
</feature>